<dbReference type="GO" id="GO:0008444">
    <property type="term" value="F:CDP-diacylglycerol-glycerol-3-phosphate 3-phosphatidyltransferase activity"/>
    <property type="evidence" value="ECO:0007669"/>
    <property type="project" value="UniProtKB-EC"/>
</dbReference>
<dbReference type="InterPro" id="IPR048254">
    <property type="entry name" value="CDP_ALCOHOL_P_TRANSF_CS"/>
</dbReference>
<sequence>MRASLRSLPNLLGLFRIVATPFLFWLVVISDPVADLWAVALLIIMALSDMADGKIARHLNVVSPLGIFLDTISDKIFVAGVLIPMVQTGLLSGWVVFAIIVREFIVSGLRSFAAAEGIVISAGQLGKQKLVITVIALVWRLLAAHAERGGILGTVFDGLLQNLFGLWPIAMGLALLLTIVSGLEYLWNAFPLLKQSWAPRTKE</sequence>
<dbReference type="PIRSF" id="PIRSF000847">
    <property type="entry name" value="Phos_ph_gly_syn"/>
    <property type="match status" value="1"/>
</dbReference>
<dbReference type="InterPro" id="IPR043130">
    <property type="entry name" value="CDP-OH_PTrfase_TM_dom"/>
</dbReference>
<evidence type="ECO:0000256" key="9">
    <source>
        <dbReference type="ARBA" id="ARBA00023209"/>
    </source>
</evidence>
<dbReference type="InterPro" id="IPR000462">
    <property type="entry name" value="CDP-OH_P_trans"/>
</dbReference>
<evidence type="ECO:0000256" key="6">
    <source>
        <dbReference type="ARBA" id="ARBA00022989"/>
    </source>
</evidence>
<evidence type="ECO:0000256" key="1">
    <source>
        <dbReference type="ARBA" id="ARBA00004141"/>
    </source>
</evidence>
<dbReference type="PANTHER" id="PTHR14269:SF62">
    <property type="entry name" value="CDP-DIACYLGLYCEROL--GLYCEROL-3-PHOSPHATE 3-PHOSPHATIDYLTRANSFERASE 1, CHLOROPLASTIC"/>
    <property type="match status" value="1"/>
</dbReference>
<keyword evidence="6 13" id="KW-1133">Transmembrane helix</keyword>
<evidence type="ECO:0000256" key="3">
    <source>
        <dbReference type="ARBA" id="ARBA00022516"/>
    </source>
</evidence>
<evidence type="ECO:0000256" key="11">
    <source>
        <dbReference type="NCBIfam" id="TIGR00560"/>
    </source>
</evidence>
<keyword evidence="8 13" id="KW-0472">Membrane</keyword>
<comment type="similarity">
    <text evidence="2 12">Belongs to the CDP-alcohol phosphatidyltransferase class-I family.</text>
</comment>
<dbReference type="RefSeq" id="WP_205712685.1">
    <property type="nucleotide sequence ID" value="NZ_SIJK02000040.1"/>
</dbReference>
<keyword evidence="15" id="KW-1185">Reference proteome</keyword>
<gene>
    <name evidence="14" type="primary">pgsA</name>
    <name evidence="14" type="ORF">EYB53_018570</name>
</gene>
<dbReference type="InterPro" id="IPR004570">
    <property type="entry name" value="Phosphatidylglycerol_P_synth"/>
</dbReference>
<dbReference type="Gene3D" id="1.20.120.1760">
    <property type="match status" value="1"/>
</dbReference>
<dbReference type="PROSITE" id="PS00379">
    <property type="entry name" value="CDP_ALCOHOL_P_TRANSF"/>
    <property type="match status" value="1"/>
</dbReference>
<keyword evidence="5 13" id="KW-0812">Transmembrane</keyword>
<comment type="caution">
    <text evidence="14">The sequence shown here is derived from an EMBL/GenBank/DDBJ whole genome shotgun (WGS) entry which is preliminary data.</text>
</comment>
<keyword evidence="9" id="KW-0594">Phospholipid biosynthesis</keyword>
<evidence type="ECO:0000256" key="4">
    <source>
        <dbReference type="ARBA" id="ARBA00022679"/>
    </source>
</evidence>
<feature type="transmembrane region" description="Helical" evidence="13">
    <location>
        <begin position="166"/>
        <end position="187"/>
    </location>
</feature>
<dbReference type="Proteomes" id="UP001193081">
    <property type="component" value="Unassembled WGS sequence"/>
</dbReference>
<dbReference type="EMBL" id="SIJK02000040">
    <property type="protein sequence ID" value="MBP1467726.1"/>
    <property type="molecule type" value="Genomic_DNA"/>
</dbReference>
<keyword evidence="4 12" id="KW-0808">Transferase</keyword>
<keyword evidence="10" id="KW-1208">Phospholipid metabolism</keyword>
<reference evidence="14 15" key="1">
    <citation type="submission" date="2021-03" db="EMBL/GenBank/DDBJ databases">
        <authorList>
            <person name="Grouzdev D.S."/>
        </authorList>
    </citation>
    <scope>NUCLEOTIDE SEQUENCE [LARGE SCALE GENOMIC DNA]</scope>
    <source>
        <strain evidence="14 15">M50-1</strain>
    </source>
</reference>
<accession>A0ABS4DE63</accession>
<protein>
    <recommendedName>
        <fullName evidence="11">CDP-diacylglycerol--glycerol-3-phosphate 3-phosphatidyltransferase</fullName>
        <ecNumber evidence="11">2.7.8.5</ecNumber>
    </recommendedName>
</protein>
<evidence type="ECO:0000313" key="15">
    <source>
        <dbReference type="Proteomes" id="UP001193081"/>
    </source>
</evidence>
<dbReference type="PANTHER" id="PTHR14269">
    <property type="entry name" value="CDP-DIACYLGLYCEROL--GLYCEROL-3-PHOSPHATE 3-PHOSPHATIDYLTRANSFERASE-RELATED"/>
    <property type="match status" value="1"/>
</dbReference>
<dbReference type="InterPro" id="IPR050324">
    <property type="entry name" value="CDP-alcohol_PTase-I"/>
</dbReference>
<dbReference type="Pfam" id="PF01066">
    <property type="entry name" value="CDP-OH_P_transf"/>
    <property type="match status" value="1"/>
</dbReference>
<evidence type="ECO:0000256" key="5">
    <source>
        <dbReference type="ARBA" id="ARBA00022692"/>
    </source>
</evidence>
<evidence type="ECO:0000256" key="12">
    <source>
        <dbReference type="RuleBase" id="RU003750"/>
    </source>
</evidence>
<evidence type="ECO:0000256" key="7">
    <source>
        <dbReference type="ARBA" id="ARBA00023098"/>
    </source>
</evidence>
<dbReference type="NCBIfam" id="TIGR00560">
    <property type="entry name" value="pgsA"/>
    <property type="match status" value="1"/>
</dbReference>
<evidence type="ECO:0000256" key="8">
    <source>
        <dbReference type="ARBA" id="ARBA00023136"/>
    </source>
</evidence>
<evidence type="ECO:0000256" key="13">
    <source>
        <dbReference type="SAM" id="Phobius"/>
    </source>
</evidence>
<keyword evidence="3" id="KW-0444">Lipid biosynthesis</keyword>
<name>A0ABS4DE63_9CHLR</name>
<evidence type="ECO:0000256" key="2">
    <source>
        <dbReference type="ARBA" id="ARBA00010441"/>
    </source>
</evidence>
<evidence type="ECO:0000256" key="10">
    <source>
        <dbReference type="ARBA" id="ARBA00023264"/>
    </source>
</evidence>
<evidence type="ECO:0000313" key="14">
    <source>
        <dbReference type="EMBL" id="MBP1467726.1"/>
    </source>
</evidence>
<organism evidence="14 15">
    <name type="scientific">Candidatus Chloroploca mongolica</name>
    <dbReference type="NCBI Taxonomy" id="2528176"/>
    <lineage>
        <taxon>Bacteria</taxon>
        <taxon>Bacillati</taxon>
        <taxon>Chloroflexota</taxon>
        <taxon>Chloroflexia</taxon>
        <taxon>Chloroflexales</taxon>
        <taxon>Chloroflexineae</taxon>
        <taxon>Oscillochloridaceae</taxon>
        <taxon>Candidatus Chloroploca</taxon>
    </lineage>
</organism>
<proteinExistence type="inferred from homology"/>
<keyword evidence="7" id="KW-0443">Lipid metabolism</keyword>
<comment type="subcellular location">
    <subcellularLocation>
        <location evidence="1">Membrane</location>
        <topology evidence="1">Multi-pass membrane protein</topology>
    </subcellularLocation>
</comment>
<dbReference type="EC" id="2.7.8.5" evidence="11"/>
<feature type="transmembrane region" description="Helical" evidence="13">
    <location>
        <begin position="12"/>
        <end position="30"/>
    </location>
</feature>